<reference evidence="8 9" key="1">
    <citation type="submission" date="2015-01" db="EMBL/GenBank/DDBJ databases">
        <title>The Genome Sequence of Exophiala spinifera CBS89968.</title>
        <authorList>
            <consortium name="The Broad Institute Genomics Platform"/>
            <person name="Cuomo C."/>
            <person name="de Hoog S."/>
            <person name="Gorbushina A."/>
            <person name="Stielow B."/>
            <person name="Teixiera M."/>
            <person name="Abouelleil A."/>
            <person name="Chapman S.B."/>
            <person name="Priest M."/>
            <person name="Young S.K."/>
            <person name="Wortman J."/>
            <person name="Nusbaum C."/>
            <person name="Birren B."/>
        </authorList>
    </citation>
    <scope>NUCLEOTIDE SEQUENCE [LARGE SCALE GENOMIC DNA]</scope>
    <source>
        <strain evidence="8 9">CBS 89968</strain>
    </source>
</reference>
<dbReference type="RefSeq" id="XP_016233243.1">
    <property type="nucleotide sequence ID" value="XM_016382540.1"/>
</dbReference>
<dbReference type="InterPro" id="IPR050493">
    <property type="entry name" value="FAD-dep_Monooxygenase_BioMet"/>
</dbReference>
<keyword evidence="6" id="KW-0472">Membrane</keyword>
<dbReference type="AlphaFoldDB" id="A0A0D1ZJQ5"/>
<protein>
    <recommendedName>
        <fullName evidence="7">FAD-binding domain-containing protein</fullName>
    </recommendedName>
</protein>
<dbReference type="Gene3D" id="3.50.50.60">
    <property type="entry name" value="FAD/NAD(P)-binding domain"/>
    <property type="match status" value="1"/>
</dbReference>
<dbReference type="GO" id="GO:0071949">
    <property type="term" value="F:FAD binding"/>
    <property type="evidence" value="ECO:0007669"/>
    <property type="project" value="InterPro"/>
</dbReference>
<dbReference type="PANTHER" id="PTHR13789:SF147">
    <property type="entry name" value="PUTATIVE (AFU_ORTHOLOGUE AFUA_2G01950)-RELATED"/>
    <property type="match status" value="1"/>
</dbReference>
<name>A0A0D1ZJQ5_9EURO</name>
<keyword evidence="2" id="KW-0285">Flavoprotein</keyword>
<evidence type="ECO:0000259" key="7">
    <source>
        <dbReference type="Pfam" id="PF01494"/>
    </source>
</evidence>
<proteinExistence type="inferred from homology"/>
<dbReference type="EMBL" id="KN847497">
    <property type="protein sequence ID" value="KIW13027.1"/>
    <property type="molecule type" value="Genomic_DNA"/>
</dbReference>
<evidence type="ECO:0000256" key="1">
    <source>
        <dbReference type="ARBA" id="ARBA00007992"/>
    </source>
</evidence>
<keyword evidence="4" id="KW-0560">Oxidoreductase</keyword>
<keyword evidence="3" id="KW-0274">FAD</keyword>
<keyword evidence="6" id="KW-1133">Transmembrane helix</keyword>
<dbReference type="SUPFAM" id="SSF54373">
    <property type="entry name" value="FAD-linked reductases, C-terminal domain"/>
    <property type="match status" value="1"/>
</dbReference>
<feature type="transmembrane region" description="Helical" evidence="6">
    <location>
        <begin position="12"/>
        <end position="33"/>
    </location>
</feature>
<dbReference type="OrthoDB" id="16820at2759"/>
<evidence type="ECO:0000256" key="5">
    <source>
        <dbReference type="ARBA" id="ARBA00023033"/>
    </source>
</evidence>
<feature type="domain" description="FAD-binding" evidence="7">
    <location>
        <begin position="15"/>
        <end position="366"/>
    </location>
</feature>
<dbReference type="GeneID" id="27335297"/>
<dbReference type="PANTHER" id="PTHR13789">
    <property type="entry name" value="MONOOXYGENASE"/>
    <property type="match status" value="1"/>
</dbReference>
<evidence type="ECO:0000256" key="4">
    <source>
        <dbReference type="ARBA" id="ARBA00023002"/>
    </source>
</evidence>
<dbReference type="VEuPathDB" id="FungiDB:PV08_08214"/>
<organism evidence="8 9">
    <name type="scientific">Exophiala spinifera</name>
    <dbReference type="NCBI Taxonomy" id="91928"/>
    <lineage>
        <taxon>Eukaryota</taxon>
        <taxon>Fungi</taxon>
        <taxon>Dikarya</taxon>
        <taxon>Ascomycota</taxon>
        <taxon>Pezizomycotina</taxon>
        <taxon>Eurotiomycetes</taxon>
        <taxon>Chaetothyriomycetidae</taxon>
        <taxon>Chaetothyriales</taxon>
        <taxon>Herpotrichiellaceae</taxon>
        <taxon>Exophiala</taxon>
    </lineage>
</organism>
<evidence type="ECO:0000256" key="2">
    <source>
        <dbReference type="ARBA" id="ARBA00022630"/>
    </source>
</evidence>
<comment type="similarity">
    <text evidence="1">Belongs to the paxM FAD-dependent monooxygenase family.</text>
</comment>
<keyword evidence="6" id="KW-0812">Transmembrane</keyword>
<dbReference type="SUPFAM" id="SSF51905">
    <property type="entry name" value="FAD/NAD(P)-binding domain"/>
    <property type="match status" value="1"/>
</dbReference>
<dbReference type="HOGENOM" id="CLU_009665_19_3_1"/>
<dbReference type="InterPro" id="IPR036188">
    <property type="entry name" value="FAD/NAD-bd_sf"/>
</dbReference>
<evidence type="ECO:0000313" key="9">
    <source>
        <dbReference type="Proteomes" id="UP000053328"/>
    </source>
</evidence>
<sequence>MILKDPHSTRVKHLRIIIVGAGIGGLLAAIVLAQDGHDVTVLEQAAEFGEVGAGLRIPPNSFKLLHRWGIDLTYMKKTYSNGNRFLRWKDGQILQHMSHGIPEWDFGGSYLMVHRADYHAVLLQKALELQVDVRKDSRVDEYLWDLPAVKLHTGEQIDGDLLIAADGVQSQARAHFQGHELPPIDTGDISYRILIPGQDILKDPELRDLVSQPWVSSWCGPDAHVIGYPVRGGEVYNVVLCCAAKSMRDEAFKDGETRLVIGDNAELVRRFADWTPQVRKIVDHAEKNFLKWRLFDLDLVDRWVHPSGKAVLLGDSVHPMLPYMASGAAMACEDAAVLRQVLRSTSDRASLKSTLQRYQELRQPRVSFLQKAGRRLQYEYHHPDGPLQGSRDELMLKDDIENPIYWGHEQRRLWLFGFDAEADAADKLGLPHDWVSPSSPNKAKIATDSVQQYCTSTGSW</sequence>
<dbReference type="Pfam" id="PF01494">
    <property type="entry name" value="FAD_binding_3"/>
    <property type="match status" value="1"/>
</dbReference>
<keyword evidence="5" id="KW-0503">Monooxygenase</keyword>
<dbReference type="Proteomes" id="UP000053328">
    <property type="component" value="Unassembled WGS sequence"/>
</dbReference>
<evidence type="ECO:0000313" key="8">
    <source>
        <dbReference type="EMBL" id="KIW13027.1"/>
    </source>
</evidence>
<dbReference type="InterPro" id="IPR002938">
    <property type="entry name" value="FAD-bd"/>
</dbReference>
<evidence type="ECO:0000256" key="6">
    <source>
        <dbReference type="SAM" id="Phobius"/>
    </source>
</evidence>
<evidence type="ECO:0000256" key="3">
    <source>
        <dbReference type="ARBA" id="ARBA00022827"/>
    </source>
</evidence>
<keyword evidence="9" id="KW-1185">Reference proteome</keyword>
<dbReference type="STRING" id="91928.A0A0D1ZJQ5"/>
<dbReference type="PRINTS" id="PR00420">
    <property type="entry name" value="RNGMNOXGNASE"/>
</dbReference>
<gene>
    <name evidence="8" type="ORF">PV08_08214</name>
</gene>
<accession>A0A0D1ZJQ5</accession>
<dbReference type="GO" id="GO:0004497">
    <property type="term" value="F:monooxygenase activity"/>
    <property type="evidence" value="ECO:0007669"/>
    <property type="project" value="UniProtKB-KW"/>
</dbReference>